<comment type="similarity">
    <text evidence="1">Belongs to the CFA/CMAS family.</text>
</comment>
<dbReference type="InterPro" id="IPR003333">
    <property type="entry name" value="CMAS"/>
</dbReference>
<sequence length="377" mass="43799">MVIRLLSAAGININGDMPWDIHVHDEHFYPAVLKYGSLALGESYMAGWWDSPEVDETIHHMLKARLDEQIKASWALKRDILLSRLFNFQHPEQAFKNGRRHYDLGNDLFSLMLDKRMTYTCAFWEHADTLDAAQEEKLDLTCRKLHLQPGMRVLDIGCGWGSFAKYAAENYGVHVTGITISEEQARLAAERCQGLSVDIRVMDYRSMTEKFDAIASLGMFEHVGYRNYHAYMKMARTCLRDNGLFLLHTIGGNRSFTMADPWLGKYIFPNTTIPSIAQIGKAIEDYFVMEHWQNFSVYYDKTLMAWYRQFNDHWDQLKDRYDNTFRRMWNYYLQSCAGSFRARCSQLWQVVLSPYGVPGGYNIPEKQVATAEKILHS</sequence>
<keyword evidence="8" id="KW-1185">Reference proteome</keyword>
<dbReference type="GO" id="GO:0008168">
    <property type="term" value="F:methyltransferase activity"/>
    <property type="evidence" value="ECO:0007669"/>
    <property type="project" value="UniProtKB-KW"/>
</dbReference>
<dbReference type="NCBIfam" id="NF008686">
    <property type="entry name" value="PRK11705.1"/>
    <property type="match status" value="1"/>
</dbReference>
<dbReference type="PIRSF" id="PIRSF003085">
    <property type="entry name" value="CMAS"/>
    <property type="match status" value="1"/>
</dbReference>
<keyword evidence="3" id="KW-0808">Transferase</keyword>
<dbReference type="EMBL" id="FRBL01000003">
    <property type="protein sequence ID" value="SHL34031.1"/>
    <property type="molecule type" value="Genomic_DNA"/>
</dbReference>
<feature type="active site" evidence="6">
    <location>
        <position position="336"/>
    </location>
</feature>
<dbReference type="Pfam" id="PF02353">
    <property type="entry name" value="CMAS"/>
    <property type="match status" value="1"/>
</dbReference>
<evidence type="ECO:0000313" key="7">
    <source>
        <dbReference type="EMBL" id="SHL34031.1"/>
    </source>
</evidence>
<dbReference type="GO" id="GO:0008610">
    <property type="term" value="P:lipid biosynthetic process"/>
    <property type="evidence" value="ECO:0007669"/>
    <property type="project" value="InterPro"/>
</dbReference>
<accession>A0A1M6ZU69</accession>
<evidence type="ECO:0000256" key="5">
    <source>
        <dbReference type="ARBA" id="ARBA00023098"/>
    </source>
</evidence>
<dbReference type="Gene3D" id="3.40.50.150">
    <property type="entry name" value="Vaccinia Virus protein VP39"/>
    <property type="match status" value="1"/>
</dbReference>
<dbReference type="InterPro" id="IPR050723">
    <property type="entry name" value="CFA/CMAS"/>
</dbReference>
<dbReference type="GO" id="GO:0032259">
    <property type="term" value="P:methylation"/>
    <property type="evidence" value="ECO:0007669"/>
    <property type="project" value="UniProtKB-KW"/>
</dbReference>
<gene>
    <name evidence="7" type="ORF">SAMN05444266_10313</name>
</gene>
<dbReference type="InterPro" id="IPR029063">
    <property type="entry name" value="SAM-dependent_MTases_sf"/>
</dbReference>
<dbReference type="PANTHER" id="PTHR43667:SF1">
    <property type="entry name" value="CYCLOPROPANE-FATTY-ACYL-PHOSPHOLIPID SYNTHASE"/>
    <property type="match status" value="1"/>
</dbReference>
<keyword evidence="2" id="KW-0489">Methyltransferase</keyword>
<protein>
    <submittedName>
        <fullName evidence="7">Cyclopropane-fatty-acyl-phospholipid synthase</fullName>
    </submittedName>
</protein>
<keyword evidence="5" id="KW-0443">Lipid metabolism</keyword>
<evidence type="ECO:0000313" key="8">
    <source>
        <dbReference type="Proteomes" id="UP000184420"/>
    </source>
</evidence>
<evidence type="ECO:0000256" key="1">
    <source>
        <dbReference type="ARBA" id="ARBA00010815"/>
    </source>
</evidence>
<evidence type="ECO:0000256" key="4">
    <source>
        <dbReference type="ARBA" id="ARBA00022691"/>
    </source>
</evidence>
<reference evidence="7 8" key="1">
    <citation type="submission" date="2016-11" db="EMBL/GenBank/DDBJ databases">
        <authorList>
            <person name="Jaros S."/>
            <person name="Januszkiewicz K."/>
            <person name="Wedrychowicz H."/>
        </authorList>
    </citation>
    <scope>NUCLEOTIDE SEQUENCE [LARGE SCALE GENOMIC DNA]</scope>
    <source>
        <strain evidence="7 8">DSM 27406</strain>
    </source>
</reference>
<evidence type="ECO:0000256" key="2">
    <source>
        <dbReference type="ARBA" id="ARBA00022603"/>
    </source>
</evidence>
<dbReference type="STRING" id="1419482.SAMN05444266_10313"/>
<name>A0A1M6ZU69_9BACT</name>
<evidence type="ECO:0000256" key="3">
    <source>
        <dbReference type="ARBA" id="ARBA00022679"/>
    </source>
</evidence>
<dbReference type="CDD" id="cd02440">
    <property type="entry name" value="AdoMet_MTases"/>
    <property type="match status" value="1"/>
</dbReference>
<dbReference type="PANTHER" id="PTHR43667">
    <property type="entry name" value="CYCLOPROPANE-FATTY-ACYL-PHOSPHOLIPID SYNTHASE"/>
    <property type="match status" value="1"/>
</dbReference>
<evidence type="ECO:0000256" key="6">
    <source>
        <dbReference type="PIRSR" id="PIRSR003085-1"/>
    </source>
</evidence>
<organism evidence="7 8">
    <name type="scientific">Chitinophaga jiangningensis</name>
    <dbReference type="NCBI Taxonomy" id="1419482"/>
    <lineage>
        <taxon>Bacteria</taxon>
        <taxon>Pseudomonadati</taxon>
        <taxon>Bacteroidota</taxon>
        <taxon>Chitinophagia</taxon>
        <taxon>Chitinophagales</taxon>
        <taxon>Chitinophagaceae</taxon>
        <taxon>Chitinophaga</taxon>
    </lineage>
</organism>
<keyword evidence="4" id="KW-0949">S-adenosyl-L-methionine</keyword>
<proteinExistence type="inferred from homology"/>
<dbReference type="Proteomes" id="UP000184420">
    <property type="component" value="Unassembled WGS sequence"/>
</dbReference>
<dbReference type="AlphaFoldDB" id="A0A1M6ZU69"/>
<dbReference type="SUPFAM" id="SSF53335">
    <property type="entry name" value="S-adenosyl-L-methionine-dependent methyltransferases"/>
    <property type="match status" value="1"/>
</dbReference>